<reference evidence="3" key="1">
    <citation type="journal article" date="2022" name="Int. J. Syst. Evol. Microbiol.">
        <title>Granulimonas faecalis gen. nov., sp. nov., and Leptogranulimonas caecicola gen. nov., sp. nov., novel lactate-producing Atopobiaceae bacteria isolated from mouse intestines, and an emended description of the family Atopobiaceae.</title>
        <authorList>
            <person name="Morinaga K."/>
            <person name="Kusada H."/>
            <person name="Sakamoto S."/>
            <person name="Murakami T."/>
            <person name="Toyoda A."/>
            <person name="Mori H."/>
            <person name="Meng X.Y."/>
            <person name="Takashino M."/>
            <person name="Murotomi K."/>
            <person name="Tamaki H."/>
        </authorList>
    </citation>
    <scope>NUCLEOTIDE SEQUENCE</scope>
    <source>
        <strain evidence="3">OPF53</strain>
    </source>
</reference>
<dbReference type="AlphaFoldDB" id="A0AAV5B384"/>
<keyword evidence="4" id="KW-1185">Reference proteome</keyword>
<proteinExistence type="predicted"/>
<evidence type="ECO:0000259" key="2">
    <source>
        <dbReference type="Pfam" id="PF07510"/>
    </source>
</evidence>
<sequence>MAELQAGKKTVLELLGNEKASFHIPSYQRPYAWGVEECETLWDDICSFTVPDNDPNGFVADSEYFLGPLVTFKQADSGFYEVIDGQQRLTTLMLLLRVLYSRLEHMNDKDNASLRDDIEKAIWKVGEFGKPIAGESKLQSSVASDDDLGELGAILASGIVDDDMTSRYAANYRFFLNAADDYVSKYPDYFKFLVNRLLRNVILLPIESEDRDSALRIFSTLNNRGLPLSDSDIFKAAMYEHYRSRGRAEEFDSRWKEIERQLAGPLLAEDSPMTELFRLYMGYLRGLSYAGSTNRPAVRDFFSRDRNAILKEEKTLSDLEDLVDFWNRYEGGEGFSDPVLKDFFVLRFAPNKLWQDAVSNYYLMNRNDSGRLDQDAFHSYLQRLIAFLYGAVVAGATSTWERREIDKEAGFLAGRIDRSPFEGRFTEHEMRDALKVLGPWKRINKGILAWRMMSNAGQAPIELGTDFDVEHIYARKRHQNHPGEITDDQLESLGNKALLEKRINIRAADYDFSDKRAIYRGLTAGKAGTAVQELLDLADGNDDFASREIDERTAEIEGSFLRFLEQAGVVIPEGLSNDDSEEG</sequence>
<feature type="domain" description="GmrSD restriction endonucleases N-terminal" evidence="1">
    <location>
        <begin position="12"/>
        <end position="237"/>
    </location>
</feature>
<dbReference type="EMBL" id="BQKC01000001">
    <property type="protein sequence ID" value="GJM55255.1"/>
    <property type="molecule type" value="Genomic_DNA"/>
</dbReference>
<organism evidence="3 4">
    <name type="scientific">Granulimonas faecalis</name>
    <dbReference type="NCBI Taxonomy" id="2894155"/>
    <lineage>
        <taxon>Bacteria</taxon>
        <taxon>Bacillati</taxon>
        <taxon>Actinomycetota</taxon>
        <taxon>Coriobacteriia</taxon>
        <taxon>Coriobacteriales</taxon>
        <taxon>Kribbibacteriaceae</taxon>
        <taxon>Granulimonas</taxon>
    </lineage>
</organism>
<evidence type="ECO:0008006" key="5">
    <source>
        <dbReference type="Google" id="ProtNLM"/>
    </source>
</evidence>
<gene>
    <name evidence="3" type="ORF">ATOP_09100</name>
</gene>
<dbReference type="Pfam" id="PF07510">
    <property type="entry name" value="GmrSD_C"/>
    <property type="match status" value="1"/>
</dbReference>
<evidence type="ECO:0000313" key="4">
    <source>
        <dbReference type="Proteomes" id="UP001055025"/>
    </source>
</evidence>
<dbReference type="InterPro" id="IPR004919">
    <property type="entry name" value="GmrSD_N"/>
</dbReference>
<comment type="caution">
    <text evidence="3">The sequence shown here is derived from an EMBL/GenBank/DDBJ whole genome shotgun (WGS) entry which is preliminary data.</text>
</comment>
<protein>
    <recommendedName>
        <fullName evidence="5">DUF262 domain-containing protein</fullName>
    </recommendedName>
</protein>
<name>A0AAV5B384_9ACTN</name>
<accession>A0AAV5B384</accession>
<evidence type="ECO:0000259" key="1">
    <source>
        <dbReference type="Pfam" id="PF03235"/>
    </source>
</evidence>
<feature type="domain" description="GmrSD restriction endonucleases C-terminal" evidence="2">
    <location>
        <begin position="464"/>
        <end position="555"/>
    </location>
</feature>
<dbReference type="Proteomes" id="UP001055025">
    <property type="component" value="Unassembled WGS sequence"/>
</dbReference>
<dbReference type="PANTHER" id="PTHR35149:SF2">
    <property type="entry name" value="DUF262 DOMAIN-CONTAINING PROTEIN"/>
    <property type="match status" value="1"/>
</dbReference>
<dbReference type="InterPro" id="IPR011089">
    <property type="entry name" value="GmrSD_C"/>
</dbReference>
<dbReference type="PANTHER" id="PTHR35149">
    <property type="entry name" value="SLL5132 PROTEIN"/>
    <property type="match status" value="1"/>
</dbReference>
<dbReference type="Pfam" id="PF03235">
    <property type="entry name" value="GmrSD_N"/>
    <property type="match status" value="1"/>
</dbReference>
<dbReference type="RefSeq" id="WP_265590752.1">
    <property type="nucleotide sequence ID" value="NZ_BQKC01000001.1"/>
</dbReference>
<evidence type="ECO:0000313" key="3">
    <source>
        <dbReference type="EMBL" id="GJM55255.1"/>
    </source>
</evidence>